<organism evidence="4 5">
    <name type="scientific">Cryobacterium tepidiphilum</name>
    <dbReference type="NCBI Taxonomy" id="2486026"/>
    <lineage>
        <taxon>Bacteria</taxon>
        <taxon>Bacillati</taxon>
        <taxon>Actinomycetota</taxon>
        <taxon>Actinomycetes</taxon>
        <taxon>Micrococcales</taxon>
        <taxon>Microbacteriaceae</taxon>
        <taxon>Cryobacterium</taxon>
    </lineage>
</organism>
<dbReference type="PRINTS" id="PR00455">
    <property type="entry name" value="HTHTETR"/>
</dbReference>
<feature type="domain" description="HTH tetR-type" evidence="3">
    <location>
        <begin position="7"/>
        <end position="67"/>
    </location>
</feature>
<proteinExistence type="predicted"/>
<dbReference type="InterPro" id="IPR050109">
    <property type="entry name" value="HTH-type_TetR-like_transc_reg"/>
</dbReference>
<dbReference type="PROSITE" id="PS50977">
    <property type="entry name" value="HTH_TETR_2"/>
    <property type="match status" value="1"/>
</dbReference>
<dbReference type="SUPFAM" id="SSF46689">
    <property type="entry name" value="Homeodomain-like"/>
    <property type="match status" value="1"/>
</dbReference>
<feature type="DNA-binding region" description="H-T-H motif" evidence="2">
    <location>
        <begin position="30"/>
        <end position="49"/>
    </location>
</feature>
<dbReference type="AlphaFoldDB" id="A0A3M8LPV8"/>
<comment type="caution">
    <text evidence="4">The sequence shown here is derived from an EMBL/GenBank/DDBJ whole genome shotgun (WGS) entry which is preliminary data.</text>
</comment>
<dbReference type="EMBL" id="RDSR01000001">
    <property type="protein sequence ID" value="RNE67411.1"/>
    <property type="molecule type" value="Genomic_DNA"/>
</dbReference>
<dbReference type="Proteomes" id="UP000279859">
    <property type="component" value="Unassembled WGS sequence"/>
</dbReference>
<keyword evidence="1 2" id="KW-0238">DNA-binding</keyword>
<evidence type="ECO:0000256" key="2">
    <source>
        <dbReference type="PROSITE-ProRule" id="PRU00335"/>
    </source>
</evidence>
<dbReference type="PANTHER" id="PTHR30055">
    <property type="entry name" value="HTH-TYPE TRANSCRIPTIONAL REGULATOR RUTR"/>
    <property type="match status" value="1"/>
</dbReference>
<dbReference type="PANTHER" id="PTHR30055:SF200">
    <property type="entry name" value="HTH-TYPE TRANSCRIPTIONAL REPRESSOR BDCR"/>
    <property type="match status" value="1"/>
</dbReference>
<evidence type="ECO:0000313" key="4">
    <source>
        <dbReference type="EMBL" id="RNE67411.1"/>
    </source>
</evidence>
<evidence type="ECO:0000259" key="3">
    <source>
        <dbReference type="PROSITE" id="PS50977"/>
    </source>
</evidence>
<dbReference type="GO" id="GO:0000976">
    <property type="term" value="F:transcription cis-regulatory region binding"/>
    <property type="evidence" value="ECO:0007669"/>
    <property type="project" value="TreeGrafter"/>
</dbReference>
<reference evidence="4 5" key="1">
    <citation type="submission" date="2018-11" db="EMBL/GenBank/DDBJ databases">
        <title>Cryobacterium sp. nov., isolated from rhizosphere soil of lettuce.</title>
        <authorList>
            <person name="Wang Y."/>
        </authorList>
    </citation>
    <scope>NUCLEOTIDE SEQUENCE [LARGE SCALE GENOMIC DNA]</scope>
    <source>
        <strain evidence="4 5">NEAU-85</strain>
    </source>
</reference>
<dbReference type="GO" id="GO:0003700">
    <property type="term" value="F:DNA-binding transcription factor activity"/>
    <property type="evidence" value="ECO:0007669"/>
    <property type="project" value="TreeGrafter"/>
</dbReference>
<dbReference type="InterPro" id="IPR009057">
    <property type="entry name" value="Homeodomain-like_sf"/>
</dbReference>
<dbReference type="Pfam" id="PF00440">
    <property type="entry name" value="TetR_N"/>
    <property type="match status" value="1"/>
</dbReference>
<dbReference type="OrthoDB" id="3196926at2"/>
<evidence type="ECO:0000256" key="1">
    <source>
        <dbReference type="ARBA" id="ARBA00023125"/>
    </source>
</evidence>
<sequence length="202" mass="22608">MSDMSKPNARERILQTAYELFTQRGVRDVPVDEIIRRSGVAIATFYRHFRSKDELVTAFLSRREQLWTSDSVVSAARERGSDPVAKLLAIFDVFDEWFHRENFEGDSFVNVLIEMGANHPLGKASIGHLANVRKNLEELAIEAGLREPKEFAFSYQILMKGSIIEATMGDLNSAKRAQHMAASLIKDFQVADETGDAEGATA</sequence>
<dbReference type="InterPro" id="IPR001647">
    <property type="entry name" value="HTH_TetR"/>
</dbReference>
<gene>
    <name evidence="4" type="ORF">EEJ31_01195</name>
</gene>
<protein>
    <submittedName>
        <fullName evidence="4">TetR/AcrR family transcriptional regulator</fullName>
    </submittedName>
</protein>
<dbReference type="Gene3D" id="1.10.357.10">
    <property type="entry name" value="Tetracycline Repressor, domain 2"/>
    <property type="match status" value="1"/>
</dbReference>
<name>A0A3M8LPV8_9MICO</name>
<accession>A0A3M8LPV8</accession>
<evidence type="ECO:0000313" key="5">
    <source>
        <dbReference type="Proteomes" id="UP000279859"/>
    </source>
</evidence>
<keyword evidence="5" id="KW-1185">Reference proteome</keyword>